<evidence type="ECO:0000313" key="14">
    <source>
        <dbReference type="Proteomes" id="UP001607151"/>
    </source>
</evidence>
<reference evidence="13 14" key="1">
    <citation type="submission" date="2024-10" db="EMBL/GenBank/DDBJ databases">
        <authorList>
            <person name="Yibar A."/>
            <person name="Saticioglu I.B."/>
            <person name="Duman M."/>
            <person name="Ajmi N."/>
            <person name="Gurler F."/>
            <person name="Ay H."/>
            <person name="Onuk E."/>
            <person name="Guler S."/>
            <person name="Romalde J.L."/>
        </authorList>
    </citation>
    <scope>NUCLEOTIDE SEQUENCE [LARGE SCALE GENOMIC DNA]</scope>
    <source>
        <strain evidence="13 14">14-MA-B</strain>
    </source>
</reference>
<dbReference type="Pfam" id="PF02558">
    <property type="entry name" value="ApbA"/>
    <property type="match status" value="1"/>
</dbReference>
<dbReference type="PANTHER" id="PTHR43765">
    <property type="entry name" value="2-DEHYDROPANTOATE 2-REDUCTASE-RELATED"/>
    <property type="match status" value="1"/>
</dbReference>
<dbReference type="EC" id="1.1.1.169" evidence="3 10"/>
<accession>A0ABW7IZ19</accession>
<dbReference type="InterPro" id="IPR003710">
    <property type="entry name" value="ApbA"/>
</dbReference>
<dbReference type="EMBL" id="JBIHSN010000002">
    <property type="protein sequence ID" value="MFH0265723.1"/>
    <property type="molecule type" value="Genomic_DNA"/>
</dbReference>
<dbReference type="InterPro" id="IPR013328">
    <property type="entry name" value="6PGD_dom2"/>
</dbReference>
<evidence type="ECO:0000313" key="13">
    <source>
        <dbReference type="EMBL" id="MFH0265723.1"/>
    </source>
</evidence>
<dbReference type="InterPro" id="IPR036291">
    <property type="entry name" value="NAD(P)-bd_dom_sf"/>
</dbReference>
<dbReference type="NCBIfam" id="TIGR00745">
    <property type="entry name" value="apbA_panE"/>
    <property type="match status" value="1"/>
</dbReference>
<proteinExistence type="inferred from homology"/>
<dbReference type="Proteomes" id="UP001607151">
    <property type="component" value="Unassembled WGS sequence"/>
</dbReference>
<evidence type="ECO:0000256" key="7">
    <source>
        <dbReference type="ARBA" id="ARBA00023002"/>
    </source>
</evidence>
<evidence type="ECO:0000256" key="1">
    <source>
        <dbReference type="ARBA" id="ARBA00004994"/>
    </source>
</evidence>
<evidence type="ECO:0000256" key="6">
    <source>
        <dbReference type="ARBA" id="ARBA00022857"/>
    </source>
</evidence>
<keyword evidence="14" id="KW-1185">Reference proteome</keyword>
<evidence type="ECO:0000256" key="9">
    <source>
        <dbReference type="ARBA" id="ARBA00048793"/>
    </source>
</evidence>
<dbReference type="PANTHER" id="PTHR43765:SF2">
    <property type="entry name" value="2-DEHYDROPANTOATE 2-REDUCTASE"/>
    <property type="match status" value="1"/>
</dbReference>
<dbReference type="InterPro" id="IPR050838">
    <property type="entry name" value="Ketopantoate_reductase"/>
</dbReference>
<keyword evidence="6 10" id="KW-0521">NADP</keyword>
<keyword evidence="7 10" id="KW-0560">Oxidoreductase</keyword>
<organism evidence="13 14">
    <name type="scientific">Vibrio rumoiensis</name>
    <dbReference type="NCBI Taxonomy" id="76258"/>
    <lineage>
        <taxon>Bacteria</taxon>
        <taxon>Pseudomonadati</taxon>
        <taxon>Pseudomonadota</taxon>
        <taxon>Gammaproteobacteria</taxon>
        <taxon>Vibrionales</taxon>
        <taxon>Vibrionaceae</taxon>
        <taxon>Vibrio</taxon>
    </lineage>
</organism>
<evidence type="ECO:0000256" key="5">
    <source>
        <dbReference type="ARBA" id="ARBA00022655"/>
    </source>
</evidence>
<dbReference type="RefSeq" id="WP_394607803.1">
    <property type="nucleotide sequence ID" value="NZ_JBIHSN010000002.1"/>
</dbReference>
<dbReference type="Pfam" id="PF08546">
    <property type="entry name" value="ApbA_C"/>
    <property type="match status" value="1"/>
</dbReference>
<comment type="function">
    <text evidence="10">Catalyzes the NADPH-dependent reduction of ketopantoate into pantoic acid.</text>
</comment>
<comment type="similarity">
    <text evidence="2 10">Belongs to the ketopantoate reductase family.</text>
</comment>
<feature type="domain" description="Ketopantoate reductase C-terminal" evidence="12">
    <location>
        <begin position="171"/>
        <end position="293"/>
    </location>
</feature>
<protein>
    <recommendedName>
        <fullName evidence="4 10">2-dehydropantoate 2-reductase</fullName>
        <ecNumber evidence="3 10">1.1.1.169</ecNumber>
    </recommendedName>
    <alternativeName>
        <fullName evidence="8 10">Ketopantoate reductase</fullName>
    </alternativeName>
</protein>
<comment type="pathway">
    <text evidence="1 10">Cofactor biosynthesis; (R)-pantothenate biosynthesis; (R)-pantoate from 3-methyl-2-oxobutanoate: step 2/2.</text>
</comment>
<feature type="domain" description="Ketopantoate reductase N-terminal" evidence="11">
    <location>
        <begin position="3"/>
        <end position="143"/>
    </location>
</feature>
<dbReference type="Gene3D" id="1.10.1040.10">
    <property type="entry name" value="N-(1-d-carboxylethyl)-l-norvaline Dehydrogenase, domain 2"/>
    <property type="match status" value="1"/>
</dbReference>
<dbReference type="InterPro" id="IPR013332">
    <property type="entry name" value="KPR_N"/>
</dbReference>
<gene>
    <name evidence="13" type="ORF">ACGRQ9_09565</name>
</gene>
<keyword evidence="5 10" id="KW-0566">Pantothenate biosynthesis</keyword>
<comment type="catalytic activity">
    <reaction evidence="9 10">
        <text>(R)-pantoate + NADP(+) = 2-dehydropantoate + NADPH + H(+)</text>
        <dbReference type="Rhea" id="RHEA:16233"/>
        <dbReference type="ChEBI" id="CHEBI:11561"/>
        <dbReference type="ChEBI" id="CHEBI:15378"/>
        <dbReference type="ChEBI" id="CHEBI:15980"/>
        <dbReference type="ChEBI" id="CHEBI:57783"/>
        <dbReference type="ChEBI" id="CHEBI:58349"/>
        <dbReference type="EC" id="1.1.1.169"/>
    </reaction>
</comment>
<evidence type="ECO:0000259" key="11">
    <source>
        <dbReference type="Pfam" id="PF02558"/>
    </source>
</evidence>
<evidence type="ECO:0000256" key="10">
    <source>
        <dbReference type="RuleBase" id="RU362068"/>
    </source>
</evidence>
<comment type="caution">
    <text evidence="13">The sequence shown here is derived from an EMBL/GenBank/DDBJ whole genome shotgun (WGS) entry which is preliminary data.</text>
</comment>
<dbReference type="InterPro" id="IPR008927">
    <property type="entry name" value="6-PGluconate_DH-like_C_sf"/>
</dbReference>
<dbReference type="Gene3D" id="3.40.50.720">
    <property type="entry name" value="NAD(P)-binding Rossmann-like Domain"/>
    <property type="match status" value="1"/>
</dbReference>
<evidence type="ECO:0000256" key="4">
    <source>
        <dbReference type="ARBA" id="ARBA00019465"/>
    </source>
</evidence>
<dbReference type="InterPro" id="IPR013752">
    <property type="entry name" value="KPA_reductase"/>
</dbReference>
<name>A0ABW7IZ19_9VIBR</name>
<evidence type="ECO:0000259" key="12">
    <source>
        <dbReference type="Pfam" id="PF08546"/>
    </source>
</evidence>
<dbReference type="SUPFAM" id="SSF48179">
    <property type="entry name" value="6-phosphogluconate dehydrogenase C-terminal domain-like"/>
    <property type="match status" value="1"/>
</dbReference>
<evidence type="ECO:0000256" key="3">
    <source>
        <dbReference type="ARBA" id="ARBA00013014"/>
    </source>
</evidence>
<sequence length="297" mass="33161">MKIGIVGIGALGSLWATKLRQAGHDVLAITRDHSPRSISITLDQQAEFEIPANNLTQLSICQAIIITVKSTQVKQAIEPLFEYLPSNIPLIFLHNGMGALDQLGEQWNQHSLYLATTTQAAFKPSSQQVKHTGIGQTLIGTYRKTKLTPQLDSIIQVLDSALPKVVWHKQINDALWQKLAINCVINPMTAIYHCKNGELLQSQYQTEVDNLINECHQVMQAAGQNQSLSELSSTIKQVMLATGDNFSSMHQDIHHQRTTEIDFITGFLLQKAAQHQIACPHHQALYQKIKQLEESFI</sequence>
<evidence type="ECO:0000256" key="8">
    <source>
        <dbReference type="ARBA" id="ARBA00032024"/>
    </source>
</evidence>
<dbReference type="GO" id="GO:0008677">
    <property type="term" value="F:2-dehydropantoate 2-reductase activity"/>
    <property type="evidence" value="ECO:0007669"/>
    <property type="project" value="UniProtKB-EC"/>
</dbReference>
<evidence type="ECO:0000256" key="2">
    <source>
        <dbReference type="ARBA" id="ARBA00007870"/>
    </source>
</evidence>
<dbReference type="SUPFAM" id="SSF51735">
    <property type="entry name" value="NAD(P)-binding Rossmann-fold domains"/>
    <property type="match status" value="1"/>
</dbReference>